<feature type="binding site" evidence="6">
    <location>
        <position position="350"/>
    </location>
    <ligand>
        <name>Ca(2+)</name>
        <dbReference type="ChEBI" id="CHEBI:29108"/>
    </ligand>
</feature>
<comment type="caution">
    <text evidence="7">The sequence shown here is derived from an EMBL/GenBank/DDBJ whole genome shotgun (WGS) entry which is preliminary data.</text>
</comment>
<dbReference type="Gene3D" id="1.10.1400.10">
    <property type="match status" value="1"/>
</dbReference>
<proteinExistence type="inferred from homology"/>
<evidence type="ECO:0000256" key="6">
    <source>
        <dbReference type="PIRSR" id="PIRSR001227-2"/>
    </source>
</evidence>
<dbReference type="InterPro" id="IPR043146">
    <property type="entry name" value="Penicillin_amidase_N_B-knob"/>
</dbReference>
<dbReference type="SUPFAM" id="SSF56235">
    <property type="entry name" value="N-terminal nucleophile aminohydrolases (Ntn hydrolases)"/>
    <property type="match status" value="1"/>
</dbReference>
<dbReference type="Gene3D" id="1.10.439.10">
    <property type="entry name" value="Penicillin Amidohydrolase, domain 1"/>
    <property type="match status" value="1"/>
</dbReference>
<dbReference type="GO" id="GO:0046872">
    <property type="term" value="F:metal ion binding"/>
    <property type="evidence" value="ECO:0007669"/>
    <property type="project" value="UniProtKB-KW"/>
</dbReference>
<keyword evidence="2" id="KW-0732">Signal</keyword>
<evidence type="ECO:0000256" key="2">
    <source>
        <dbReference type="ARBA" id="ARBA00022729"/>
    </source>
</evidence>
<dbReference type="GO" id="GO:0016811">
    <property type="term" value="F:hydrolase activity, acting on carbon-nitrogen (but not peptide) bonds, in linear amides"/>
    <property type="evidence" value="ECO:0007669"/>
    <property type="project" value="InterPro"/>
</dbReference>
<dbReference type="OrthoDB" id="9759796at2"/>
<evidence type="ECO:0000256" key="1">
    <source>
        <dbReference type="ARBA" id="ARBA00006586"/>
    </source>
</evidence>
<dbReference type="PANTHER" id="PTHR34218:SF3">
    <property type="entry name" value="ACYL-HOMOSERINE LACTONE ACYLASE PVDQ"/>
    <property type="match status" value="1"/>
</dbReference>
<dbReference type="GO" id="GO:0017000">
    <property type="term" value="P:antibiotic biosynthetic process"/>
    <property type="evidence" value="ECO:0007669"/>
    <property type="project" value="InterPro"/>
</dbReference>
<comment type="cofactor">
    <cofactor evidence="6">
        <name>Ca(2+)</name>
        <dbReference type="ChEBI" id="CHEBI:29108"/>
    </cofactor>
    <text evidence="6">Binds 1 Ca(2+) ion per dimer.</text>
</comment>
<evidence type="ECO:0000256" key="5">
    <source>
        <dbReference type="PIRSR" id="PIRSR001227-1"/>
    </source>
</evidence>
<dbReference type="InterPro" id="IPR023343">
    <property type="entry name" value="Penicillin_amidase_dom1"/>
</dbReference>
<organism evidence="7 8">
    <name type="scientific">Chitinophaga skermanii</name>
    <dbReference type="NCBI Taxonomy" id="331697"/>
    <lineage>
        <taxon>Bacteria</taxon>
        <taxon>Pseudomonadati</taxon>
        <taxon>Bacteroidota</taxon>
        <taxon>Chitinophagia</taxon>
        <taxon>Chitinophagales</taxon>
        <taxon>Chitinophagaceae</taxon>
        <taxon>Chitinophaga</taxon>
    </lineage>
</organism>
<dbReference type="InterPro" id="IPR029055">
    <property type="entry name" value="Ntn_hydrolases_N"/>
</dbReference>
<dbReference type="InterPro" id="IPR043147">
    <property type="entry name" value="Penicillin_amidase_A-knob"/>
</dbReference>
<comment type="similarity">
    <text evidence="1">Belongs to the peptidase S45 family.</text>
</comment>
<protein>
    <submittedName>
        <fullName evidence="7">Penicillin amidase</fullName>
    </submittedName>
</protein>
<feature type="active site" description="Nucleophile" evidence="5">
    <location>
        <position position="278"/>
    </location>
</feature>
<dbReference type="Gene3D" id="2.30.120.10">
    <property type="match status" value="1"/>
</dbReference>
<evidence type="ECO:0000313" key="7">
    <source>
        <dbReference type="EMBL" id="RAJ08893.1"/>
    </source>
</evidence>
<evidence type="ECO:0000256" key="4">
    <source>
        <dbReference type="ARBA" id="ARBA00023145"/>
    </source>
</evidence>
<dbReference type="InterPro" id="IPR002692">
    <property type="entry name" value="S45"/>
</dbReference>
<dbReference type="Proteomes" id="UP000249547">
    <property type="component" value="Unassembled WGS sequence"/>
</dbReference>
<dbReference type="InterPro" id="IPR014395">
    <property type="entry name" value="Pen/GL7ACA/AHL_acylase"/>
</dbReference>
<keyword evidence="4" id="KW-0865">Zymogen</keyword>
<dbReference type="Pfam" id="PF01804">
    <property type="entry name" value="Penicil_amidase"/>
    <property type="match status" value="1"/>
</dbReference>
<feature type="binding site" evidence="6">
    <location>
        <position position="353"/>
    </location>
    <ligand>
        <name>Ca(2+)</name>
        <dbReference type="ChEBI" id="CHEBI:29108"/>
    </ligand>
</feature>
<reference evidence="7 8" key="1">
    <citation type="submission" date="2018-06" db="EMBL/GenBank/DDBJ databases">
        <title>Genomic Encyclopedia of Archaeal and Bacterial Type Strains, Phase II (KMG-II): from individual species to whole genera.</title>
        <authorList>
            <person name="Goeker M."/>
        </authorList>
    </citation>
    <scope>NUCLEOTIDE SEQUENCE [LARGE SCALE GENOMIC DNA]</scope>
    <source>
        <strain evidence="7 8">DSM 23857</strain>
    </source>
</reference>
<keyword evidence="6" id="KW-0106">Calcium</keyword>
<keyword evidence="8" id="KW-1185">Reference proteome</keyword>
<dbReference type="AlphaFoldDB" id="A0A327QZM0"/>
<accession>A0A327QZM0</accession>
<sequence>MRLVPVIISAILTLALVYALNRSWGSVPAIGRFFSPQHGFWQNAVNQEEDQNIDIPLKGLQGKATVWLDDRMVPHIYADVERDAYYVQGYMHARDRMWQMELQAFASAGRLSEVLGDRMLNYDRMKRREGMIYAAEQSLLEMERDPAMKSELDAYTAGFNEYLQNLSPRDYPVEYKLLGYQPEPWTNLKTALLLKYMSADLAGTAFDLEYTNALQIFNWDDFNKMYPDFTDTLDPIIPKGTAYAKATANAIAPPDSVLKQNAVAMHFKEERPDPDNGSNNWAVSGSKTKSGAPIICNDPHLGLSLPSLWYEVQITTKDMNVYGVSLPGAPGVIIGFNDHMGWAVTNGMEDVKDYYRLEFKEGTRSYKFNGAYREATLRIEPIKIKGKPTYYDTVSYSVWGPVIFDNTFPDNIAKQGYIAMRWKAHDQSNELLTFNRLNHAKNYDDYLNALKVYSCPAQNFIYAGKDGDIAIWHNGQYPLRWQNQGKYIMPGSDSTYAWQGYIPREEVPHIKNPARGFVSSANQHPTDATYPYHMIADYDLFRGMRINQQLAGMDHITIEDMMQLQNDNKNLFATTAMPLIKKYLDTTKFSATQLKYWQQLSAWDQYNTAESTGSTLFQLTWDKLEDAIWDDDLNRKDTVLKRPQSKTTLLWLLKEPEMKFVDNKFTPEKETLSKLLQQAFDSTVAIAQKVDTGNGLAWGRFRGTDIRHLTRALPAFSRMHLNTGGGANIVNATKQTHGPSWKMVVQLGEKTEAFGIYPGGQSGNPGSKYYDNSVNDWVDGRYNQLLVIDARQSTQPDMKFKINFIPSK</sequence>
<keyword evidence="3" id="KW-0378">Hydrolase</keyword>
<gene>
    <name evidence="7" type="ORF">LX64_01548</name>
</gene>
<name>A0A327QZM0_9BACT</name>
<dbReference type="RefSeq" id="WP_111596987.1">
    <property type="nucleotide sequence ID" value="NZ_QLLL01000002.1"/>
</dbReference>
<dbReference type="EMBL" id="QLLL01000002">
    <property type="protein sequence ID" value="RAJ08893.1"/>
    <property type="molecule type" value="Genomic_DNA"/>
</dbReference>
<dbReference type="PANTHER" id="PTHR34218">
    <property type="entry name" value="PEPTIDASE S45 PENICILLIN AMIDASE"/>
    <property type="match status" value="1"/>
</dbReference>
<dbReference type="Gene3D" id="3.60.20.10">
    <property type="entry name" value="Glutamine Phosphoribosylpyrophosphate, subunit 1, domain 1"/>
    <property type="match status" value="1"/>
</dbReference>
<evidence type="ECO:0000256" key="3">
    <source>
        <dbReference type="ARBA" id="ARBA00022801"/>
    </source>
</evidence>
<keyword evidence="6" id="KW-0479">Metal-binding</keyword>
<evidence type="ECO:0000313" key="8">
    <source>
        <dbReference type="Proteomes" id="UP000249547"/>
    </source>
</evidence>
<dbReference type="PIRSF" id="PIRSF001227">
    <property type="entry name" value="Pen_acylase"/>
    <property type="match status" value="1"/>
</dbReference>
<dbReference type="CDD" id="cd03747">
    <property type="entry name" value="Ntn_PGA_like"/>
    <property type="match status" value="1"/>
</dbReference>